<protein>
    <recommendedName>
        <fullName evidence="3 11">DNA-directed RNA polymerase subunit alpha</fullName>
        <shortName evidence="11">RNAP subunit alpha</shortName>
        <ecNumber evidence="2 11">2.7.7.6</ecNumber>
    </recommendedName>
    <alternativeName>
        <fullName evidence="9 11">RNA polymerase subunit alpha</fullName>
    </alternativeName>
    <alternativeName>
        <fullName evidence="8 11">Transcriptase subunit alpha</fullName>
    </alternativeName>
</protein>
<evidence type="ECO:0000256" key="9">
    <source>
        <dbReference type="ARBA" id="ARBA00033070"/>
    </source>
</evidence>
<evidence type="ECO:0000256" key="3">
    <source>
        <dbReference type="ARBA" id="ARBA00015972"/>
    </source>
</evidence>
<dbReference type="InterPro" id="IPR036603">
    <property type="entry name" value="RBP11-like"/>
</dbReference>
<dbReference type="Gene3D" id="3.30.1360.10">
    <property type="entry name" value="RNA polymerase, RBP11-like subunit"/>
    <property type="match status" value="1"/>
</dbReference>
<dbReference type="GO" id="GO:0005737">
    <property type="term" value="C:cytoplasm"/>
    <property type="evidence" value="ECO:0007669"/>
    <property type="project" value="UniProtKB-ARBA"/>
</dbReference>
<evidence type="ECO:0000256" key="10">
    <source>
        <dbReference type="ARBA" id="ARBA00048552"/>
    </source>
</evidence>
<dbReference type="NCBIfam" id="TIGR02027">
    <property type="entry name" value="rpoA"/>
    <property type="match status" value="1"/>
</dbReference>
<dbReference type="GO" id="GO:0006351">
    <property type="term" value="P:DNA-templated transcription"/>
    <property type="evidence" value="ECO:0007669"/>
    <property type="project" value="UniProtKB-UniRule"/>
</dbReference>
<dbReference type="SUPFAM" id="SSF47789">
    <property type="entry name" value="C-terminal domain of RNA polymerase alpha subunit"/>
    <property type="match status" value="1"/>
</dbReference>
<keyword evidence="7 11" id="KW-0804">Transcription</keyword>
<dbReference type="EMBL" id="FTNU01000012">
    <property type="protein sequence ID" value="SIR98949.1"/>
    <property type="molecule type" value="Genomic_DNA"/>
</dbReference>
<evidence type="ECO:0000256" key="1">
    <source>
        <dbReference type="ARBA" id="ARBA00007123"/>
    </source>
</evidence>
<dbReference type="GO" id="GO:0003677">
    <property type="term" value="F:DNA binding"/>
    <property type="evidence" value="ECO:0007669"/>
    <property type="project" value="UniProtKB-UniRule"/>
</dbReference>
<gene>
    <name evidence="11" type="primary">rpoA</name>
    <name evidence="13" type="ORF">SAMN02745664_11267</name>
</gene>
<dbReference type="SMART" id="SM00662">
    <property type="entry name" value="RPOLD"/>
    <property type="match status" value="1"/>
</dbReference>
<dbReference type="FunFam" id="2.170.120.12:FF:000001">
    <property type="entry name" value="DNA-directed RNA polymerase subunit alpha"/>
    <property type="match status" value="1"/>
</dbReference>
<dbReference type="Proteomes" id="UP000187495">
    <property type="component" value="Unassembled WGS sequence"/>
</dbReference>
<dbReference type="RefSeq" id="WP_076555655.1">
    <property type="nucleotide sequence ID" value="NZ_FTNU01000012.1"/>
</dbReference>
<dbReference type="Pfam" id="PF01193">
    <property type="entry name" value="RNA_pol_L"/>
    <property type="match status" value="1"/>
</dbReference>
<dbReference type="InterPro" id="IPR036643">
    <property type="entry name" value="RNApol_insert_sf"/>
</dbReference>
<dbReference type="HAMAP" id="MF_00059">
    <property type="entry name" value="RNApol_bact_RpoA"/>
    <property type="match status" value="1"/>
</dbReference>
<evidence type="ECO:0000256" key="4">
    <source>
        <dbReference type="ARBA" id="ARBA00022478"/>
    </source>
</evidence>
<dbReference type="STRING" id="34061.B0189_04210"/>
<evidence type="ECO:0000259" key="12">
    <source>
        <dbReference type="SMART" id="SM00662"/>
    </source>
</evidence>
<dbReference type="FunFam" id="1.10.150.20:FF:000001">
    <property type="entry name" value="DNA-directed RNA polymerase subunit alpha"/>
    <property type="match status" value="1"/>
</dbReference>
<sequence>MTNATEFLTPSTINVDTVNETTAKVTLEPLERGFGHTLGNALRRILLSSLSGAAVVEAEIEGVDHEYSTLEGLQEDVLDLLLNLKSLAIILHDQNEAYLTLDKQGAGVVTAADLQLPHNVEIANPELVLGTLSERGHLKMRLRVVTGRGYDPANQRREDANSKIIGRLKLDASFSPIIRVAYDVENARVEQRTDLDKLIIELETNGTIDPEEAIRKAATILQQQIAIFVDLEAEETPEPIKEKEEIDPVLLRPVDDLELTVRSANCLKAENIYYIGDLVQRSETELLKTPNLGKKSLTEIKDVLASKNLELGMRLDNWPPSDLRVDDRFSYRSR</sequence>
<dbReference type="SUPFAM" id="SSF56553">
    <property type="entry name" value="Insert subdomain of RNA polymerase alpha subunit"/>
    <property type="match status" value="1"/>
</dbReference>
<evidence type="ECO:0000256" key="8">
    <source>
        <dbReference type="ARBA" id="ARBA00032524"/>
    </source>
</evidence>
<comment type="function">
    <text evidence="11">DNA-dependent RNA polymerase catalyzes the transcription of DNA into RNA using the four ribonucleoside triphosphates as substrates.</text>
</comment>
<proteinExistence type="inferred from homology"/>
<accession>A0A1N7FF06</accession>
<comment type="subunit">
    <text evidence="11">Homodimer. The RNAP catalytic core consists of 2 alpha, 1 beta, 1 beta' and 1 omega subunit. When a sigma factor is associated with the core the holoenzyme is formed, which can initiate transcription.</text>
</comment>
<keyword evidence="14" id="KW-1185">Reference proteome</keyword>
<dbReference type="Pfam" id="PF01000">
    <property type="entry name" value="RNA_pol_A_bac"/>
    <property type="match status" value="1"/>
</dbReference>
<dbReference type="InterPro" id="IPR011263">
    <property type="entry name" value="DNA-dir_RNA_pol_RpoA/D/Rpb3"/>
</dbReference>
<reference evidence="14" key="1">
    <citation type="submission" date="2017-01" db="EMBL/GenBank/DDBJ databases">
        <authorList>
            <person name="Varghese N."/>
            <person name="Submissions S."/>
        </authorList>
    </citation>
    <scope>NUCLEOTIDE SEQUENCE [LARGE SCALE GENOMIC DNA]</scope>
    <source>
        <strain evidence="14">DSM 21768</strain>
    </source>
</reference>
<evidence type="ECO:0000256" key="2">
    <source>
        <dbReference type="ARBA" id="ARBA00012418"/>
    </source>
</evidence>
<dbReference type="GO" id="GO:0003899">
    <property type="term" value="F:DNA-directed RNA polymerase activity"/>
    <property type="evidence" value="ECO:0007669"/>
    <property type="project" value="UniProtKB-UniRule"/>
</dbReference>
<dbReference type="GO" id="GO:0046983">
    <property type="term" value="F:protein dimerization activity"/>
    <property type="evidence" value="ECO:0007669"/>
    <property type="project" value="InterPro"/>
</dbReference>
<dbReference type="InterPro" id="IPR011773">
    <property type="entry name" value="DNA-dir_RpoA"/>
</dbReference>
<evidence type="ECO:0000313" key="14">
    <source>
        <dbReference type="Proteomes" id="UP000187495"/>
    </source>
</evidence>
<evidence type="ECO:0000256" key="6">
    <source>
        <dbReference type="ARBA" id="ARBA00022695"/>
    </source>
</evidence>
<dbReference type="SUPFAM" id="SSF55257">
    <property type="entry name" value="RBP11-like subunits of RNA polymerase"/>
    <property type="match status" value="1"/>
</dbReference>
<keyword evidence="4 11" id="KW-0240">DNA-directed RNA polymerase</keyword>
<dbReference type="NCBIfam" id="NF003519">
    <property type="entry name" value="PRK05182.2-5"/>
    <property type="match status" value="1"/>
</dbReference>
<dbReference type="InterPro" id="IPR011262">
    <property type="entry name" value="DNA-dir_RNA_pol_insert"/>
</dbReference>
<dbReference type="Pfam" id="PF03118">
    <property type="entry name" value="RNA_pol_A_CTD"/>
    <property type="match status" value="1"/>
</dbReference>
<dbReference type="GO" id="GO:0000428">
    <property type="term" value="C:DNA-directed RNA polymerase complex"/>
    <property type="evidence" value="ECO:0007669"/>
    <property type="project" value="UniProtKB-KW"/>
</dbReference>
<keyword evidence="6 11" id="KW-0548">Nucleotidyltransferase</keyword>
<comment type="similarity">
    <text evidence="1 11">Belongs to the RNA polymerase alpha chain family.</text>
</comment>
<feature type="region of interest" description="Alpha N-terminal domain (alpha-NTD)" evidence="11">
    <location>
        <begin position="1"/>
        <end position="232"/>
    </location>
</feature>
<dbReference type="AlphaFoldDB" id="A0A1N7FF06"/>
<dbReference type="EC" id="2.7.7.6" evidence="2 11"/>
<dbReference type="NCBIfam" id="NF003513">
    <property type="entry name" value="PRK05182.1-2"/>
    <property type="match status" value="1"/>
</dbReference>
<dbReference type="Gene3D" id="2.170.120.12">
    <property type="entry name" value="DNA-directed RNA polymerase, insert domain"/>
    <property type="match status" value="1"/>
</dbReference>
<feature type="region of interest" description="Alpha C-terminal domain (alpha-CTD)" evidence="11">
    <location>
        <begin position="246"/>
        <end position="334"/>
    </location>
</feature>
<dbReference type="CDD" id="cd06928">
    <property type="entry name" value="RNAP_alpha_NTD"/>
    <property type="match status" value="1"/>
</dbReference>
<dbReference type="InterPro" id="IPR011260">
    <property type="entry name" value="RNAP_asu_C"/>
</dbReference>
<dbReference type="Gene3D" id="1.10.150.20">
    <property type="entry name" value="5' to 3' exonuclease, C-terminal subdomain"/>
    <property type="match status" value="1"/>
</dbReference>
<name>A0A1N7FF06_9GAMM</name>
<keyword evidence="5 11" id="KW-0808">Transferase</keyword>
<comment type="catalytic activity">
    <reaction evidence="10 11">
        <text>RNA(n) + a ribonucleoside 5'-triphosphate = RNA(n+1) + diphosphate</text>
        <dbReference type="Rhea" id="RHEA:21248"/>
        <dbReference type="Rhea" id="RHEA-COMP:14527"/>
        <dbReference type="Rhea" id="RHEA-COMP:17342"/>
        <dbReference type="ChEBI" id="CHEBI:33019"/>
        <dbReference type="ChEBI" id="CHEBI:61557"/>
        <dbReference type="ChEBI" id="CHEBI:140395"/>
        <dbReference type="EC" id="2.7.7.6"/>
    </reaction>
</comment>
<organism evidence="13 14">
    <name type="scientific">Moraxella cuniculi DSM 21768</name>
    <dbReference type="NCBI Taxonomy" id="1122245"/>
    <lineage>
        <taxon>Bacteria</taxon>
        <taxon>Pseudomonadati</taxon>
        <taxon>Pseudomonadota</taxon>
        <taxon>Gammaproteobacteria</taxon>
        <taxon>Moraxellales</taxon>
        <taxon>Moraxellaceae</taxon>
        <taxon>Moraxella</taxon>
    </lineage>
</organism>
<evidence type="ECO:0000256" key="5">
    <source>
        <dbReference type="ARBA" id="ARBA00022679"/>
    </source>
</evidence>
<comment type="domain">
    <text evidence="11">The N-terminal domain is essential for RNAP assembly and basal transcription, whereas the C-terminal domain is involved in interaction with transcriptional regulators and with upstream promoter elements.</text>
</comment>
<evidence type="ECO:0000313" key="13">
    <source>
        <dbReference type="EMBL" id="SIR98949.1"/>
    </source>
</evidence>
<evidence type="ECO:0000256" key="11">
    <source>
        <dbReference type="HAMAP-Rule" id="MF_00059"/>
    </source>
</evidence>
<evidence type="ECO:0000256" key="7">
    <source>
        <dbReference type="ARBA" id="ARBA00023163"/>
    </source>
</evidence>
<feature type="domain" description="DNA-directed RNA polymerase RpoA/D/Rpb3-type" evidence="12">
    <location>
        <begin position="22"/>
        <end position="231"/>
    </location>
</feature>